<keyword evidence="2" id="KW-0732">Signal</keyword>
<feature type="domain" description="G5" evidence="5">
    <location>
        <begin position="332"/>
        <end position="412"/>
    </location>
</feature>
<keyword evidence="7" id="KW-1185">Reference proteome</keyword>
<feature type="compositionally biased region" description="Polar residues" evidence="4">
    <location>
        <begin position="29"/>
        <end position="42"/>
    </location>
</feature>
<dbReference type="InterPro" id="IPR011098">
    <property type="entry name" value="G5_dom"/>
</dbReference>
<dbReference type="Gene3D" id="2.20.230.10">
    <property type="entry name" value="Resuscitation-promoting factor rpfb"/>
    <property type="match status" value="1"/>
</dbReference>
<evidence type="ECO:0000256" key="1">
    <source>
        <dbReference type="ARBA" id="ARBA00010830"/>
    </source>
</evidence>
<evidence type="ECO:0000256" key="3">
    <source>
        <dbReference type="ARBA" id="ARBA00022801"/>
    </source>
</evidence>
<comment type="similarity">
    <text evidence="1">Belongs to the transglycosylase family. Rpf subfamily.</text>
</comment>
<dbReference type="Pfam" id="PF03990">
    <property type="entry name" value="DUF348"/>
    <property type="match status" value="3"/>
</dbReference>
<dbReference type="AlphaFoldDB" id="A0A4Y3VRK9"/>
<dbReference type="Pfam" id="PF06737">
    <property type="entry name" value="Transglycosylas"/>
    <property type="match status" value="1"/>
</dbReference>
<gene>
    <name evidence="6" type="ORF">SSP24_72490</name>
</gene>
<dbReference type="Pfam" id="PF07501">
    <property type="entry name" value="G5"/>
    <property type="match status" value="1"/>
</dbReference>
<evidence type="ECO:0000256" key="2">
    <source>
        <dbReference type="ARBA" id="ARBA00022729"/>
    </source>
</evidence>
<feature type="region of interest" description="Disordered" evidence="4">
    <location>
        <begin position="1"/>
        <end position="43"/>
    </location>
</feature>
<protein>
    <recommendedName>
        <fullName evidence="5">G5 domain-containing protein</fullName>
    </recommendedName>
</protein>
<dbReference type="EMBL" id="BJND01000076">
    <property type="protein sequence ID" value="GEC09594.1"/>
    <property type="molecule type" value="Genomic_DNA"/>
</dbReference>
<dbReference type="PANTHER" id="PTHR39160">
    <property type="entry name" value="CELL WALL-BINDING PROTEIN YOCH"/>
    <property type="match status" value="1"/>
</dbReference>
<dbReference type="PROSITE" id="PS51109">
    <property type="entry name" value="G5"/>
    <property type="match status" value="1"/>
</dbReference>
<evidence type="ECO:0000313" key="6">
    <source>
        <dbReference type="EMBL" id="GEC09594.1"/>
    </source>
</evidence>
<proteinExistence type="inferred from homology"/>
<dbReference type="InterPro" id="IPR007137">
    <property type="entry name" value="DUF348"/>
</dbReference>
<dbReference type="InterPro" id="IPR051933">
    <property type="entry name" value="Resuscitation_pf_RpfB"/>
</dbReference>
<evidence type="ECO:0000259" key="5">
    <source>
        <dbReference type="PROSITE" id="PS51109"/>
    </source>
</evidence>
<dbReference type="GO" id="GO:0016787">
    <property type="term" value="F:hydrolase activity"/>
    <property type="evidence" value="ECO:0007669"/>
    <property type="project" value="UniProtKB-KW"/>
</dbReference>
<dbReference type="SUPFAM" id="SSF53955">
    <property type="entry name" value="Lysozyme-like"/>
    <property type="match status" value="1"/>
</dbReference>
<comment type="caution">
    <text evidence="6">The sequence shown here is derived from an EMBL/GenBank/DDBJ whole genome shotgun (WGS) entry which is preliminary data.</text>
</comment>
<dbReference type="CDD" id="cd13925">
    <property type="entry name" value="RPF"/>
    <property type="match status" value="1"/>
</dbReference>
<dbReference type="InterPro" id="IPR023346">
    <property type="entry name" value="Lysozyme-like_dom_sf"/>
</dbReference>
<dbReference type="PANTHER" id="PTHR39160:SF4">
    <property type="entry name" value="RESUSCITATION-PROMOTING FACTOR RPFB"/>
    <property type="match status" value="1"/>
</dbReference>
<dbReference type="Gene3D" id="1.10.530.10">
    <property type="match status" value="1"/>
</dbReference>
<evidence type="ECO:0000313" key="7">
    <source>
        <dbReference type="Proteomes" id="UP000317881"/>
    </source>
</evidence>
<name>A0A4Y3VRK9_9ACTN</name>
<dbReference type="Proteomes" id="UP000317881">
    <property type="component" value="Unassembled WGS sequence"/>
</dbReference>
<dbReference type="InterPro" id="IPR010618">
    <property type="entry name" value="RPF"/>
</dbReference>
<reference evidence="6 7" key="1">
    <citation type="submission" date="2019-06" db="EMBL/GenBank/DDBJ databases">
        <title>Whole genome shotgun sequence of Streptomyces spinoverrucosus NBRC 14228.</title>
        <authorList>
            <person name="Hosoyama A."/>
            <person name="Uohara A."/>
            <person name="Ohji S."/>
            <person name="Ichikawa N."/>
        </authorList>
    </citation>
    <scope>NUCLEOTIDE SEQUENCE [LARGE SCALE GENOMIC DNA]</scope>
    <source>
        <strain evidence="6 7">NBRC 14228</strain>
    </source>
</reference>
<dbReference type="SMART" id="SM01208">
    <property type="entry name" value="G5"/>
    <property type="match status" value="1"/>
</dbReference>
<accession>A0A4Y3VRK9</accession>
<keyword evidence="3" id="KW-0378">Hydrolase</keyword>
<sequence>MESDDRSARFWGPDPDPSGPLRPLERVGVSNSQFETYGTNQPYEPFEAYEPSPVYGGFDMHGAPTLPHGATYATTATYAAYGTYGSTYGDTYRPAYETAEPVLPRQGAPEAAAAVARPRVDRRAARRRRGRYAERPDVSVRRLLPRALVVAFLAGGTSAFVAEDKAVELNVDGEPRRLHTFADDVGELLAEEGVEVGTRDVVEPAPGTELGSGDEIAVHYGRPVRLTLDGQRREVWTTARTVEGALRQLGVRADGAYLSISRSQRIGRAGLALDVRTERSVTVMADGRARTIRTNAATVGEAVQEAGIVLRGQDTTSVPQDSFPRDGQTVTVLRITGGKEVREEEIPFEVRRIADATVLKGTEVVEQAGQPGLRRVTYSVRTVNGVRQKPRRLGTEVVREPTAQIVKVGTKPLPASVKGADGLDWQGLAACESGGRANAVDPSGTYGGLYQFDAHTWRSLGGTGRPQDASAAEQTYRAKKLYTRRGASPWPHCGARLHR</sequence>
<evidence type="ECO:0000256" key="4">
    <source>
        <dbReference type="SAM" id="MobiDB-lite"/>
    </source>
</evidence>
<organism evidence="6 7">
    <name type="scientific">Streptomyces spinoverrucosus</name>
    <dbReference type="NCBI Taxonomy" id="284043"/>
    <lineage>
        <taxon>Bacteria</taxon>
        <taxon>Bacillati</taxon>
        <taxon>Actinomycetota</taxon>
        <taxon>Actinomycetes</taxon>
        <taxon>Kitasatosporales</taxon>
        <taxon>Streptomycetaceae</taxon>
        <taxon>Streptomyces</taxon>
    </lineage>
</organism>